<keyword evidence="1 3" id="KW-0694">RNA-binding</keyword>
<evidence type="ECO:0000313" key="5">
    <source>
        <dbReference type="EMBL" id="SFX66088.1"/>
    </source>
</evidence>
<dbReference type="CDD" id="cd02440">
    <property type="entry name" value="AdoMet_MTases"/>
    <property type="match status" value="1"/>
</dbReference>
<dbReference type="SUPFAM" id="SSF55174">
    <property type="entry name" value="Alpha-L RNA-binding motif"/>
    <property type="match status" value="1"/>
</dbReference>
<proteinExistence type="inferred from homology"/>
<dbReference type="PROSITE" id="PS50889">
    <property type="entry name" value="S4"/>
    <property type="match status" value="1"/>
</dbReference>
<dbReference type="InterPro" id="IPR002942">
    <property type="entry name" value="S4_RNA-bd"/>
</dbReference>
<dbReference type="Gene3D" id="3.40.50.150">
    <property type="entry name" value="Vaccinia Virus protein VP39"/>
    <property type="match status" value="1"/>
</dbReference>
<gene>
    <name evidence="5" type="ORF">SAMN02745752_02421</name>
</gene>
<keyword evidence="5" id="KW-0489">Methyltransferase</keyword>
<evidence type="ECO:0000313" key="6">
    <source>
        <dbReference type="Proteomes" id="UP000182350"/>
    </source>
</evidence>
<dbReference type="Gene3D" id="3.10.290.10">
    <property type="entry name" value="RNA-binding S4 domain"/>
    <property type="match status" value="1"/>
</dbReference>
<evidence type="ECO:0000256" key="3">
    <source>
        <dbReference type="PROSITE-ProRule" id="PRU00182"/>
    </source>
</evidence>
<dbReference type="CDD" id="cd00165">
    <property type="entry name" value="S4"/>
    <property type="match status" value="1"/>
</dbReference>
<keyword evidence="5" id="KW-0808">Transferase</keyword>
<dbReference type="InterPro" id="IPR036986">
    <property type="entry name" value="S4_RNA-bd_sf"/>
</dbReference>
<dbReference type="NCBIfam" id="TIGR00478">
    <property type="entry name" value="tly"/>
    <property type="match status" value="1"/>
</dbReference>
<dbReference type="AlphaFoldDB" id="A0A1K1YW50"/>
<dbReference type="PANTHER" id="PTHR32319">
    <property type="entry name" value="BACTERIAL HEMOLYSIN-LIKE PROTEIN"/>
    <property type="match status" value="1"/>
</dbReference>
<dbReference type="Pfam" id="PF01479">
    <property type="entry name" value="S4"/>
    <property type="match status" value="1"/>
</dbReference>
<dbReference type="STRING" id="1122209.SAMN02745752_02421"/>
<dbReference type="GO" id="GO:0003723">
    <property type="term" value="F:RNA binding"/>
    <property type="evidence" value="ECO:0007669"/>
    <property type="project" value="UniProtKB-KW"/>
</dbReference>
<evidence type="ECO:0000259" key="4">
    <source>
        <dbReference type="SMART" id="SM00363"/>
    </source>
</evidence>
<dbReference type="EMBL" id="FPJW01000009">
    <property type="protein sequence ID" value="SFX66088.1"/>
    <property type="molecule type" value="Genomic_DNA"/>
</dbReference>
<dbReference type="InterPro" id="IPR029063">
    <property type="entry name" value="SAM-dependent_MTases_sf"/>
</dbReference>
<dbReference type="InterPro" id="IPR004538">
    <property type="entry name" value="Hemolysin_A/TlyA"/>
</dbReference>
<dbReference type="PIRSF" id="PIRSF005578">
    <property type="entry name" value="TlyA"/>
    <property type="match status" value="1"/>
</dbReference>
<reference evidence="5 6" key="1">
    <citation type="submission" date="2016-11" db="EMBL/GenBank/DDBJ databases">
        <authorList>
            <person name="Jaros S."/>
            <person name="Januszkiewicz K."/>
            <person name="Wedrychowicz H."/>
        </authorList>
    </citation>
    <scope>NUCLEOTIDE SEQUENCE [LARGE SCALE GENOMIC DNA]</scope>
    <source>
        <strain evidence="5 6">DSM 21637</strain>
    </source>
</reference>
<dbReference type="RefSeq" id="WP_072326756.1">
    <property type="nucleotide sequence ID" value="NZ_FPJW01000009.1"/>
</dbReference>
<evidence type="ECO:0000256" key="2">
    <source>
        <dbReference type="ARBA" id="ARBA00029460"/>
    </source>
</evidence>
<dbReference type="Proteomes" id="UP000182350">
    <property type="component" value="Unassembled WGS sequence"/>
</dbReference>
<dbReference type="InterPro" id="IPR002877">
    <property type="entry name" value="RNA_MeTrfase_FtsJ_dom"/>
</dbReference>
<evidence type="ECO:0000256" key="1">
    <source>
        <dbReference type="ARBA" id="ARBA00022884"/>
    </source>
</evidence>
<comment type="similarity">
    <text evidence="2">Belongs to the TlyA family.</text>
</comment>
<dbReference type="OrthoDB" id="9784736at2"/>
<dbReference type="SMART" id="SM00363">
    <property type="entry name" value="S4"/>
    <property type="match status" value="1"/>
</dbReference>
<keyword evidence="6" id="KW-1185">Reference proteome</keyword>
<organism evidence="5 6">
    <name type="scientific">Marinospirillum alkaliphilum DSM 21637</name>
    <dbReference type="NCBI Taxonomy" id="1122209"/>
    <lineage>
        <taxon>Bacteria</taxon>
        <taxon>Pseudomonadati</taxon>
        <taxon>Pseudomonadota</taxon>
        <taxon>Gammaproteobacteria</taxon>
        <taxon>Oceanospirillales</taxon>
        <taxon>Oceanospirillaceae</taxon>
        <taxon>Marinospirillum</taxon>
    </lineage>
</organism>
<feature type="domain" description="RNA-binding S4" evidence="4">
    <location>
        <begin position="2"/>
        <end position="72"/>
    </location>
</feature>
<protein>
    <submittedName>
        <fullName evidence="5">23S rRNA (Cytidine1920-2'-O)/16S rRNA (Cytidine1409-2'-O)-methyltransferase</fullName>
    </submittedName>
</protein>
<name>A0A1K1YW50_9GAMM</name>
<sequence length="252" mass="27525">MQRLDLLLVEQGLAESRTQAQKMLDGGRVSLFKNGQWQPVDKPGLKLPSDSQLQVTATEEDRYVSRGAFKLLAALQVAQLDVKGLTALDVGQSTGGFTDALLQAGVSRVVGLDVGQNQLHPRLKDDARVVALEKVNARHLESEHFSSQGLPLVYDLIVMDVSFISQTLILPQLPALLASSGWLISLVKPQFEVGKEKIGKGGIVRDPALYAEVEQRIREQVTGLGLEVIHWIDSPITGGDGNREFLMVAQNR</sequence>
<dbReference type="GO" id="GO:0032259">
    <property type="term" value="P:methylation"/>
    <property type="evidence" value="ECO:0007669"/>
    <property type="project" value="UniProtKB-KW"/>
</dbReference>
<dbReference type="PANTHER" id="PTHR32319:SF0">
    <property type="entry name" value="BACTERIAL HEMOLYSIN-LIKE PROTEIN"/>
    <property type="match status" value="1"/>
</dbReference>
<accession>A0A1K1YW50</accession>
<dbReference type="Pfam" id="PF01728">
    <property type="entry name" value="FtsJ"/>
    <property type="match status" value="1"/>
</dbReference>
<dbReference type="SUPFAM" id="SSF53335">
    <property type="entry name" value="S-adenosyl-L-methionine-dependent methyltransferases"/>
    <property type="match status" value="1"/>
</dbReference>
<dbReference type="GO" id="GO:0008168">
    <property type="term" value="F:methyltransferase activity"/>
    <property type="evidence" value="ECO:0007669"/>
    <property type="project" value="UniProtKB-KW"/>
</dbReference>
<dbReference type="InterPro" id="IPR047048">
    <property type="entry name" value="TlyA"/>
</dbReference>